<evidence type="ECO:0000256" key="3">
    <source>
        <dbReference type="SAM" id="MobiDB-lite"/>
    </source>
</evidence>
<evidence type="ECO:0000313" key="6">
    <source>
        <dbReference type="Proteomes" id="UP000714618"/>
    </source>
</evidence>
<organism evidence="5 6">
    <name type="scientific">Aureobasidium mustum</name>
    <dbReference type="NCBI Taxonomy" id="2773714"/>
    <lineage>
        <taxon>Eukaryota</taxon>
        <taxon>Fungi</taxon>
        <taxon>Dikarya</taxon>
        <taxon>Ascomycota</taxon>
        <taxon>Pezizomycotina</taxon>
        <taxon>Dothideomycetes</taxon>
        <taxon>Dothideomycetidae</taxon>
        <taxon>Dothideales</taxon>
        <taxon>Saccotheciaceae</taxon>
        <taxon>Aureobasidium</taxon>
    </lineage>
</organism>
<feature type="region of interest" description="Disordered" evidence="3">
    <location>
        <begin position="425"/>
        <end position="466"/>
    </location>
</feature>
<feature type="region of interest" description="Disordered" evidence="3">
    <location>
        <begin position="140"/>
        <end position="402"/>
    </location>
</feature>
<feature type="compositionally biased region" description="Polar residues" evidence="3">
    <location>
        <begin position="171"/>
        <end position="181"/>
    </location>
</feature>
<feature type="region of interest" description="Disordered" evidence="3">
    <location>
        <begin position="1"/>
        <end position="32"/>
    </location>
</feature>
<proteinExistence type="predicted"/>
<keyword evidence="1 2" id="KW-0175">Coiled coil</keyword>
<evidence type="ECO:0000313" key="5">
    <source>
        <dbReference type="EMBL" id="CAD0089232.1"/>
    </source>
</evidence>
<dbReference type="SMART" id="SM00806">
    <property type="entry name" value="AIP3"/>
    <property type="match status" value="1"/>
</dbReference>
<dbReference type="InterPro" id="IPR005613">
    <property type="entry name" value="AIP3_C"/>
</dbReference>
<feature type="coiled-coil region" evidence="2">
    <location>
        <begin position="691"/>
        <end position="718"/>
    </location>
</feature>
<accession>A0A9N8PAU3</accession>
<dbReference type="GO" id="GO:0051286">
    <property type="term" value="C:cell tip"/>
    <property type="evidence" value="ECO:0007669"/>
    <property type="project" value="TreeGrafter"/>
</dbReference>
<feature type="compositionally biased region" description="Basic and acidic residues" evidence="3">
    <location>
        <begin position="348"/>
        <end position="361"/>
    </location>
</feature>
<dbReference type="Proteomes" id="UP000714618">
    <property type="component" value="Unassembled WGS sequence"/>
</dbReference>
<dbReference type="GO" id="GO:0030010">
    <property type="term" value="P:establishment of cell polarity"/>
    <property type="evidence" value="ECO:0007669"/>
    <property type="project" value="TreeGrafter"/>
</dbReference>
<feature type="compositionally biased region" description="Low complexity" evidence="3">
    <location>
        <begin position="146"/>
        <end position="162"/>
    </location>
</feature>
<feature type="compositionally biased region" description="Polar residues" evidence="3">
    <location>
        <begin position="296"/>
        <end position="313"/>
    </location>
</feature>
<dbReference type="EMBL" id="CAIJEO010000003">
    <property type="protein sequence ID" value="CAD0089232.1"/>
    <property type="molecule type" value="Genomic_DNA"/>
</dbReference>
<dbReference type="PANTHER" id="PTHR22741:SF10">
    <property type="entry name" value="COILED-COIL DOMAIN-CONTAINING PROTEIN CG32809"/>
    <property type="match status" value="1"/>
</dbReference>
<evidence type="ECO:0000259" key="4">
    <source>
        <dbReference type="SMART" id="SM00806"/>
    </source>
</evidence>
<feature type="domain" description="Actin interacting protein 3 C-terminal" evidence="4">
    <location>
        <begin position="473"/>
        <end position="907"/>
    </location>
</feature>
<dbReference type="Pfam" id="PF23153">
    <property type="entry name" value="Aip3p_Bud6_N"/>
    <property type="match status" value="1"/>
</dbReference>
<evidence type="ECO:0000256" key="1">
    <source>
        <dbReference type="ARBA" id="ARBA00023054"/>
    </source>
</evidence>
<feature type="region of interest" description="Disordered" evidence="3">
    <location>
        <begin position="891"/>
        <end position="1039"/>
    </location>
</feature>
<feature type="compositionally biased region" description="Basic and acidic residues" evidence="3">
    <location>
        <begin position="891"/>
        <end position="930"/>
    </location>
</feature>
<sequence length="1039" mass="113836">MANEDPSLRSSSGSRSSAARSSARQSSQPQQLSTIEKSVTHLLVATKQLLETLTQWSRNAASESEVSDVYVRLGYEFNIACRAFNGIGVDTQDLGPVPDLLRAILEETLSQEASQQSLDRFLPRIRDIIINLLHGLKKKQQRLRQRTSSGSQSSRQASAAESAADDLLARQSASRTQSQRVANEPAGHDLPPRSASIQGGRSSPRKESFTPAVSTHHARDQSRDTSNSDTSSMSSNAMQNIPQESPRPPYTEHNLPLPPPPPPPKQQDALAALQRGGELERRASRRFSAYQISKHLGSSNGVPMIPSAQNSPIPNRGQDTRESMKAVRTRSYLHNRQKSSQKTAQDSPSRRERPEEPRATESIDTDVAELPSTAGLESASPMPKTPEDKLGGAYPFPTQPTSDEIDLGATVNGPIPDTIVESTFEETAGGELQRRKSRIQRQTTPPPSTEKASSQQQFVPESSPQPGKELTLFLQYKSKIKKFVLPDGGDLSIARLQLAFIEKFAWNTHNNGNDLPEIYLQDPVSGVRHELEDLADIKDRAVLVLNVEQLDEVKKHFDDSIGGIKSMIESLKAAVDDQQSAIHRVSERQQEAAKEMATIVAAPPRAQTPNATPPPLQTASSKGTPAQLTEVQSLRRELAVVRQTYTSFVDDINSSMSSIRTKAATVKSAANKARVPSMSAGSGRSYVNGGKKSLSDDSEKLVTQVDDLQDTVEDLRKDVVQRGVRPLPRQLDAVSKDISTATSGLKKLQEFLKREKPIWTKIWEKELQVVCEDRDLLTMQEELCIDLEDDLEKAAETFALVEQATRQQNLQNTPRSSSRTLNPVALDRGGDPEKARTGVLGEVRALQPNHESRLEAIERAEKARQRELEERRDGEFQKELSSFVEEGKLKKSGGVEEAERLRKLKDERSRKENYELLQQRERDRAAKRAADAAAKAAAAAAETAAAEPEAAADATQNAAEPNTESNKTLAEKSTEEPSAAVEDDKTDPTPSVPADENTKPDAPSSLEPPTADGAVDFDEPSPAVEFVDAREIPPTPAAE</sequence>
<dbReference type="Gene3D" id="1.20.58.1540">
    <property type="entry name" value="Actin interacting protein 3, C-terminal domain"/>
    <property type="match status" value="1"/>
</dbReference>
<name>A0A9N8PAU3_9PEZI</name>
<dbReference type="InterPro" id="IPR056279">
    <property type="entry name" value="Aip3p_Bud6_N"/>
</dbReference>
<dbReference type="InterPro" id="IPR051825">
    <property type="entry name" value="SRCIN1"/>
</dbReference>
<protein>
    <recommendedName>
        <fullName evidence="4">Actin interacting protein 3 C-terminal domain-containing protein</fullName>
    </recommendedName>
</protein>
<dbReference type="PANTHER" id="PTHR22741">
    <property type="entry name" value="P140CAP/SNIP-RELATED"/>
    <property type="match status" value="1"/>
</dbReference>
<feature type="compositionally biased region" description="Basic residues" evidence="3">
    <location>
        <begin position="327"/>
        <end position="339"/>
    </location>
</feature>
<comment type="caution">
    <text evidence="5">The sequence shown here is derived from an EMBL/GenBank/DDBJ whole genome shotgun (WGS) entry which is preliminary data.</text>
</comment>
<gene>
    <name evidence="5" type="ORF">AWRI4233_LOCUS2133</name>
</gene>
<feature type="compositionally biased region" description="Polar residues" evidence="3">
    <location>
        <begin position="805"/>
        <end position="821"/>
    </location>
</feature>
<feature type="region of interest" description="Disordered" evidence="3">
    <location>
        <begin position="805"/>
        <end position="841"/>
    </location>
</feature>
<dbReference type="InterPro" id="IPR022782">
    <property type="entry name" value="AIP3-like_C"/>
</dbReference>
<keyword evidence="6" id="KW-1185">Reference proteome</keyword>
<dbReference type="OrthoDB" id="783096at2759"/>
<dbReference type="GO" id="GO:0005519">
    <property type="term" value="F:cytoskeletal regulatory protein binding"/>
    <property type="evidence" value="ECO:0007669"/>
    <property type="project" value="InterPro"/>
</dbReference>
<dbReference type="GO" id="GO:0005737">
    <property type="term" value="C:cytoplasm"/>
    <property type="evidence" value="ECO:0007669"/>
    <property type="project" value="TreeGrafter"/>
</dbReference>
<feature type="compositionally biased region" description="Pro residues" evidence="3">
    <location>
        <begin position="256"/>
        <end position="265"/>
    </location>
</feature>
<evidence type="ECO:0000256" key="2">
    <source>
        <dbReference type="SAM" id="Coils"/>
    </source>
</evidence>
<feature type="compositionally biased region" description="Low complexity" evidence="3">
    <location>
        <begin position="8"/>
        <end position="32"/>
    </location>
</feature>
<feature type="compositionally biased region" description="Low complexity" evidence="3">
    <location>
        <begin position="224"/>
        <end position="239"/>
    </location>
</feature>
<dbReference type="Pfam" id="PF03915">
    <property type="entry name" value="AIP3"/>
    <property type="match status" value="1"/>
</dbReference>
<feature type="region of interest" description="Disordered" evidence="3">
    <location>
        <begin position="604"/>
        <end position="624"/>
    </location>
</feature>
<reference evidence="5" key="1">
    <citation type="submission" date="2020-06" db="EMBL/GenBank/DDBJ databases">
        <authorList>
            <person name="Onetto C."/>
        </authorList>
    </citation>
    <scope>NUCLEOTIDE SEQUENCE</scope>
</reference>
<feature type="compositionally biased region" description="Polar residues" evidence="3">
    <location>
        <begin position="450"/>
        <end position="465"/>
    </location>
</feature>
<dbReference type="AlphaFoldDB" id="A0A9N8PAU3"/>
<feature type="compositionally biased region" description="Low complexity" evidence="3">
    <location>
        <begin position="931"/>
        <end position="962"/>
    </location>
</feature>